<dbReference type="Pfam" id="PF01022">
    <property type="entry name" value="HTH_5"/>
    <property type="match status" value="1"/>
</dbReference>
<dbReference type="EMBL" id="JAUTAN010000001">
    <property type="protein sequence ID" value="MDQ1104276.1"/>
    <property type="molecule type" value="Genomic_DNA"/>
</dbReference>
<dbReference type="InterPro" id="IPR036390">
    <property type="entry name" value="WH_DNA-bd_sf"/>
</dbReference>
<evidence type="ECO:0000259" key="5">
    <source>
        <dbReference type="PROSITE" id="PS50987"/>
    </source>
</evidence>
<dbReference type="GO" id="GO:0003677">
    <property type="term" value="F:DNA binding"/>
    <property type="evidence" value="ECO:0007669"/>
    <property type="project" value="UniProtKB-KW"/>
</dbReference>
<evidence type="ECO:0000256" key="3">
    <source>
        <dbReference type="ARBA" id="ARBA00023163"/>
    </source>
</evidence>
<keyword evidence="1" id="KW-0805">Transcription regulation</keyword>
<dbReference type="InterPro" id="IPR036388">
    <property type="entry name" value="WH-like_DNA-bd_sf"/>
</dbReference>
<evidence type="ECO:0000256" key="1">
    <source>
        <dbReference type="ARBA" id="ARBA00023015"/>
    </source>
</evidence>
<dbReference type="InterPro" id="IPR051011">
    <property type="entry name" value="Metal_resp_trans_reg"/>
</dbReference>
<proteinExistence type="predicted"/>
<gene>
    <name evidence="6" type="ORF">QE405_001560</name>
</gene>
<dbReference type="InterPro" id="IPR001845">
    <property type="entry name" value="HTH_ArsR_DNA-bd_dom"/>
</dbReference>
<comment type="caution">
    <text evidence="6">The sequence shown here is derived from an EMBL/GenBank/DDBJ whole genome shotgun (WGS) entry which is preliminary data.</text>
</comment>
<protein>
    <submittedName>
        <fullName evidence="6">DNA-binding transcriptional ArsR family regulator</fullName>
    </submittedName>
</protein>
<evidence type="ECO:0000256" key="4">
    <source>
        <dbReference type="SAM" id="MobiDB-lite"/>
    </source>
</evidence>
<reference evidence="6" key="1">
    <citation type="submission" date="2023-07" db="EMBL/GenBank/DDBJ databases">
        <title>Functional and genomic diversity of the sorghum phyllosphere microbiome.</title>
        <authorList>
            <person name="Shade A."/>
        </authorList>
    </citation>
    <scope>NUCLEOTIDE SEQUENCE</scope>
    <source>
        <strain evidence="6">SORGH_AS_1067</strain>
    </source>
</reference>
<keyword evidence="3" id="KW-0804">Transcription</keyword>
<evidence type="ECO:0000313" key="6">
    <source>
        <dbReference type="EMBL" id="MDQ1104276.1"/>
    </source>
</evidence>
<dbReference type="SMART" id="SM00418">
    <property type="entry name" value="HTH_ARSR"/>
    <property type="match status" value="1"/>
</dbReference>
<dbReference type="SUPFAM" id="SSF46785">
    <property type="entry name" value="Winged helix' DNA-binding domain"/>
    <property type="match status" value="1"/>
</dbReference>
<dbReference type="PANTHER" id="PTHR43132">
    <property type="entry name" value="ARSENICAL RESISTANCE OPERON REPRESSOR ARSR-RELATED"/>
    <property type="match status" value="1"/>
</dbReference>
<accession>A0AAJ1U4C7</accession>
<evidence type="ECO:0000313" key="7">
    <source>
        <dbReference type="Proteomes" id="UP001239215"/>
    </source>
</evidence>
<dbReference type="InterPro" id="IPR011991">
    <property type="entry name" value="ArsR-like_HTH"/>
</dbReference>
<dbReference type="CDD" id="cd00090">
    <property type="entry name" value="HTH_ARSR"/>
    <property type="match status" value="1"/>
</dbReference>
<sequence>MTDRTPPRSPDYDLADELAVERPEQYRALFEDTRARIVTLLLDRAATTTELAEVLGKPKGTVGHHLKVLEDAGLVRVVRTERVRALEARYYGRTARVFWYDHVAEARGEAARTLTRAAQQAAGTDEVAAREAGMQPPFAYLRQARIPAERAHAWHERLAALIDEFLEEPAEGDVTYALVVGLHPAPGLRPGQRAEQPAEQSPEPSPEGTA</sequence>
<name>A0AAJ1U4C7_9ACTN</name>
<dbReference type="AlphaFoldDB" id="A0AAJ1U4C7"/>
<dbReference type="Proteomes" id="UP001239215">
    <property type="component" value="Unassembled WGS sequence"/>
</dbReference>
<dbReference type="PROSITE" id="PS50987">
    <property type="entry name" value="HTH_ARSR_2"/>
    <property type="match status" value="1"/>
</dbReference>
<feature type="domain" description="HTH arsR-type" evidence="5">
    <location>
        <begin position="14"/>
        <end position="107"/>
    </location>
</feature>
<dbReference type="RefSeq" id="WP_307199645.1">
    <property type="nucleotide sequence ID" value="NZ_JAUTAN010000001.1"/>
</dbReference>
<organism evidence="6 7">
    <name type="scientific">Nocardioides zeae</name>
    <dbReference type="NCBI Taxonomy" id="1457234"/>
    <lineage>
        <taxon>Bacteria</taxon>
        <taxon>Bacillati</taxon>
        <taxon>Actinomycetota</taxon>
        <taxon>Actinomycetes</taxon>
        <taxon>Propionibacteriales</taxon>
        <taxon>Nocardioidaceae</taxon>
        <taxon>Nocardioides</taxon>
    </lineage>
</organism>
<feature type="region of interest" description="Disordered" evidence="4">
    <location>
        <begin position="185"/>
        <end position="210"/>
    </location>
</feature>
<keyword evidence="2 6" id="KW-0238">DNA-binding</keyword>
<dbReference type="PANTHER" id="PTHR43132:SF2">
    <property type="entry name" value="ARSENICAL RESISTANCE OPERON REPRESSOR ARSR-RELATED"/>
    <property type="match status" value="1"/>
</dbReference>
<dbReference type="GO" id="GO:0003700">
    <property type="term" value="F:DNA-binding transcription factor activity"/>
    <property type="evidence" value="ECO:0007669"/>
    <property type="project" value="InterPro"/>
</dbReference>
<dbReference type="PRINTS" id="PR00778">
    <property type="entry name" value="HTHARSR"/>
</dbReference>
<dbReference type="Gene3D" id="1.10.10.10">
    <property type="entry name" value="Winged helix-like DNA-binding domain superfamily/Winged helix DNA-binding domain"/>
    <property type="match status" value="1"/>
</dbReference>
<evidence type="ECO:0000256" key="2">
    <source>
        <dbReference type="ARBA" id="ARBA00023125"/>
    </source>
</evidence>